<proteinExistence type="predicted"/>
<name>A0A0V0H7V6_SOLCH</name>
<protein>
    <submittedName>
        <fullName evidence="1">Putative ovule protein</fullName>
    </submittedName>
</protein>
<dbReference type="EMBL" id="GEDG01023871">
    <property type="protein sequence ID" value="JAP16404.1"/>
    <property type="molecule type" value="Transcribed_RNA"/>
</dbReference>
<evidence type="ECO:0000313" key="1">
    <source>
        <dbReference type="EMBL" id="JAP16404.1"/>
    </source>
</evidence>
<reference evidence="1" key="1">
    <citation type="submission" date="2015-12" db="EMBL/GenBank/DDBJ databases">
        <title>Gene expression during late stages of embryo sac development: a critical building block for successful pollen-pistil interactions.</title>
        <authorList>
            <person name="Liu Y."/>
            <person name="Joly V."/>
            <person name="Sabar M."/>
            <person name="Matton D.P."/>
        </authorList>
    </citation>
    <scope>NUCLEOTIDE SEQUENCE</scope>
</reference>
<dbReference type="AlphaFoldDB" id="A0A0V0H7V6"/>
<sequence length="65" mass="7042">MCMSRFSCHIGNTLISKFPRLGIVIEASILATSADYPKQGVTSGNKNKYLGWKTSGAKCNSPRCC</sequence>
<organism evidence="1">
    <name type="scientific">Solanum chacoense</name>
    <name type="common">Chaco potato</name>
    <dbReference type="NCBI Taxonomy" id="4108"/>
    <lineage>
        <taxon>Eukaryota</taxon>
        <taxon>Viridiplantae</taxon>
        <taxon>Streptophyta</taxon>
        <taxon>Embryophyta</taxon>
        <taxon>Tracheophyta</taxon>
        <taxon>Spermatophyta</taxon>
        <taxon>Magnoliopsida</taxon>
        <taxon>eudicotyledons</taxon>
        <taxon>Gunneridae</taxon>
        <taxon>Pentapetalae</taxon>
        <taxon>asterids</taxon>
        <taxon>lamiids</taxon>
        <taxon>Solanales</taxon>
        <taxon>Solanaceae</taxon>
        <taxon>Solanoideae</taxon>
        <taxon>Solaneae</taxon>
        <taxon>Solanum</taxon>
    </lineage>
</organism>
<accession>A0A0V0H7V6</accession>